<dbReference type="SUPFAM" id="SSF52540">
    <property type="entry name" value="P-loop containing nucleoside triphosphate hydrolases"/>
    <property type="match status" value="1"/>
</dbReference>
<dbReference type="InterPro" id="IPR025743">
    <property type="entry name" value="TssM1_N"/>
</dbReference>
<proteinExistence type="predicted"/>
<evidence type="ECO:0000313" key="6">
    <source>
        <dbReference type="Proteomes" id="UP001211544"/>
    </source>
</evidence>
<dbReference type="EMBL" id="CP104760">
    <property type="protein sequence ID" value="WBG93423.1"/>
    <property type="molecule type" value="Genomic_DNA"/>
</dbReference>
<dbReference type="AlphaFoldDB" id="A0AAJ5QN95"/>
<gene>
    <name evidence="5" type="primary">tssM</name>
    <name evidence="5" type="ORF">N5580_20915</name>
</gene>
<accession>A0AAJ5QN95</accession>
<evidence type="ECO:0000313" key="5">
    <source>
        <dbReference type="EMBL" id="WBG93423.1"/>
    </source>
</evidence>
<evidence type="ECO:0000259" key="2">
    <source>
        <dbReference type="Pfam" id="PF06744"/>
    </source>
</evidence>
<keyword evidence="6" id="KW-1185">Reference proteome</keyword>
<sequence>MFRTLLLIVSSRLLWGAMGITALCLLIWTIGPLIAIGDMRPLESEENRFSAIALFWLLWFAFRLVPRLWRRLQNRRLVRRLETPAPAEAPPETRAEETQLAARFNEATQLLRHARFNRAENRRLPAWLQRFNRQYLYQLPWYMLIGAPGAGKTTALINSGLHFPLADRFGKNALRGVGGTRNCDWWFTDEAILLDTAGRYTTQESDREQDASEWKSFMSLLKRSRPRQPINGAIVTISIGDLLTEDETARHAQASALRQRLLELREQLGIPFPVYLLVTKSDLLKGFAPTFAGFSKAQRDQVWGVTWPWRQKQPDLGAEFDYQFERLHSRLLAGVSDLMIAEHNSARRAEIYLFPQEFAALKPLLRHYLEILFASSHYEETLRPRGIYFTSGTQEGLPFDRVMGQMNRALGLPDIDARAAAASQDDFSHATPVPAGHGQSFFLQQVLQSVIFKEAGLAGVNRWWEYRNRMAHWIGYGLFGSVLLIALLWWLTSYHHNKNYLAATLAKIPAFERQGAALPPLNSADMFALLPYLRSLTAIPRSPQLADPNSPPVGWRAGLYRGEEVNSAAASLYDRALQELLLPLAARNITDWLRNDNGSDVDYSYEALKAYQMLYMPQHYDGQFLHAWIMLNIQRFQGANAPQEALRELDQHLGRLFDNRINTSPFERDDALVVRQQNLINRSPLASRVYGRLKRLLAAQGDKGVSLLTLGGPQSELVFSRKSGAPLTQPIPSLFTPQGYWGAFSDHIGKVASGLQQEDKWVLSRRESDSGQQRLEDSVRRLYMEDFIAHWDALLSDIQLNPASSLEARINMARLLSGRTSPLRQLRINLSRYLTLAKPEKDEKPSLAERGAHYFNNNATQTLQALFRARKAEQRGSLDAPEQRVMARYDAIIEQAQATDGQSDHIPFDEQLKNVDDLYGYLTAVQDASNSMMTPPRNEIISRMQADAGREPEPFRSMLLSLAVGASSDTQQRSLNNTQKRASVEVGSFCRQAIAGRYPLSSRSGVDITPDDMARMFAPGSGLMDSFFRASLASNVDTTQSRWRFAPGVDGKSLPGGAALLEPFQQAQAIRDALFANGASAPSYRLTIRPLSMDNAILNLTLDVDGQLIRYSHGPQTPQVVSWPGPGGTQQVRMQTGLTDGSGDTLTTSGAWALNRLFDKARIANGGSPLSHIATFSLGGRQVVLEYTANSVRNPLQLPAFRCP</sequence>
<organism evidence="5 6">
    <name type="scientific">Pantoea piersonii</name>
    <dbReference type="NCBI Taxonomy" id="2364647"/>
    <lineage>
        <taxon>Bacteria</taxon>
        <taxon>Pseudomonadati</taxon>
        <taxon>Pseudomonadota</taxon>
        <taxon>Gammaproteobacteria</taxon>
        <taxon>Enterobacterales</taxon>
        <taxon>Erwiniaceae</taxon>
        <taxon>Pantoea</taxon>
    </lineage>
</organism>
<dbReference type="Pfam" id="PF06744">
    <property type="entry name" value="IcmF_C"/>
    <property type="match status" value="1"/>
</dbReference>
<dbReference type="PANTHER" id="PTHR36153">
    <property type="entry name" value="INNER MEMBRANE PROTEIN-RELATED"/>
    <property type="match status" value="1"/>
</dbReference>
<feature type="transmembrane region" description="Helical" evidence="1">
    <location>
        <begin position="12"/>
        <end position="37"/>
    </location>
</feature>
<dbReference type="InterPro" id="IPR017731">
    <property type="entry name" value="TssM1-like"/>
</dbReference>
<feature type="domain" description="IcmF-related" evidence="3">
    <location>
        <begin position="530"/>
        <end position="830"/>
    </location>
</feature>
<dbReference type="RefSeq" id="WP_269950699.1">
    <property type="nucleotide sequence ID" value="NZ_CP104760.1"/>
</dbReference>
<reference evidence="5 6" key="1">
    <citation type="journal article" date="2022" name="J Glob Antimicrob Resist">
        <title>First complete genome of a multidrug resistant strain of the novel human pathogen Kalamiella piersonii (GABEKP28) identified in human saliva.</title>
        <authorList>
            <person name="McDonagh F."/>
            <person name="Singh N.K."/>
            <person name="Venkateswaran K."/>
            <person name="Lonappan A.M."/>
            <person name="Hallahan B."/>
            <person name="Tuohy A."/>
            <person name="Burke L."/>
            <person name="Kovarova A."/>
            <person name="Miliotis G."/>
        </authorList>
    </citation>
    <scope>NUCLEOTIDE SEQUENCE [LARGE SCALE GENOMIC DNA]</scope>
    <source>
        <strain evidence="5 6">GABEKP28</strain>
    </source>
</reference>
<dbReference type="InterPro" id="IPR009612">
    <property type="entry name" value="IcmF-rel"/>
</dbReference>
<feature type="transmembrane region" description="Helical" evidence="1">
    <location>
        <begin position="49"/>
        <end position="69"/>
    </location>
</feature>
<dbReference type="PANTHER" id="PTHR36153:SF1">
    <property type="entry name" value="TYPE VI SECRETION SYSTEM COMPONENT TSSM1"/>
    <property type="match status" value="1"/>
</dbReference>
<dbReference type="Pfam" id="PF06761">
    <property type="entry name" value="IcmF-related"/>
    <property type="match status" value="1"/>
</dbReference>
<dbReference type="InterPro" id="IPR010623">
    <property type="entry name" value="IcmF_C"/>
</dbReference>
<dbReference type="Pfam" id="PF14331">
    <property type="entry name" value="IcmF-related_N"/>
    <property type="match status" value="1"/>
</dbReference>
<geneLocation type="plasmid" evidence="5 6">
    <name>pGABEKP28_2</name>
</geneLocation>
<feature type="domain" description="Type VI secretion system IcmF C-terminal" evidence="2">
    <location>
        <begin position="1087"/>
        <end position="1191"/>
    </location>
</feature>
<evidence type="ECO:0000256" key="1">
    <source>
        <dbReference type="SAM" id="Phobius"/>
    </source>
</evidence>
<dbReference type="InterPro" id="IPR027417">
    <property type="entry name" value="P-loop_NTPase"/>
</dbReference>
<dbReference type="NCBIfam" id="TIGR03348">
    <property type="entry name" value="VI_IcmF"/>
    <property type="match status" value="1"/>
</dbReference>
<keyword evidence="1" id="KW-0812">Transmembrane</keyword>
<evidence type="ECO:0000259" key="4">
    <source>
        <dbReference type="Pfam" id="PF14331"/>
    </source>
</evidence>
<feature type="transmembrane region" description="Helical" evidence="1">
    <location>
        <begin position="473"/>
        <end position="491"/>
    </location>
</feature>
<keyword evidence="1" id="KW-1133">Transmembrane helix</keyword>
<dbReference type="CDD" id="cd00882">
    <property type="entry name" value="Ras_like_GTPase"/>
    <property type="match status" value="1"/>
</dbReference>
<keyword evidence="5" id="KW-0614">Plasmid</keyword>
<keyword evidence="1" id="KW-0472">Membrane</keyword>
<evidence type="ECO:0000259" key="3">
    <source>
        <dbReference type="Pfam" id="PF06761"/>
    </source>
</evidence>
<name>A0AAJ5QN95_9GAMM</name>
<protein>
    <submittedName>
        <fullName evidence="5">Type VI secretion system membrane subunit TssM</fullName>
    </submittedName>
</protein>
<dbReference type="KEGG" id="kpie:N5580_20915"/>
<dbReference type="InterPro" id="IPR053156">
    <property type="entry name" value="T6SS_TssM-like"/>
</dbReference>
<dbReference type="Proteomes" id="UP001211544">
    <property type="component" value="Plasmid pGABEKP28_2"/>
</dbReference>
<feature type="domain" description="Type VI secretion system component TssM1 N-terminal" evidence="4">
    <location>
        <begin position="208"/>
        <end position="477"/>
    </location>
</feature>